<dbReference type="EMBL" id="JAULSV010000002">
    <property type="protein sequence ID" value="KAK0652775.1"/>
    <property type="molecule type" value="Genomic_DNA"/>
</dbReference>
<evidence type="ECO:0000313" key="3">
    <source>
        <dbReference type="Proteomes" id="UP001174936"/>
    </source>
</evidence>
<dbReference type="InterPro" id="IPR032675">
    <property type="entry name" value="LRR_dom_sf"/>
</dbReference>
<comment type="caution">
    <text evidence="2">The sequence shown here is derived from an EMBL/GenBank/DDBJ whole genome shotgun (WGS) entry which is preliminary data.</text>
</comment>
<dbReference type="CDD" id="cd09917">
    <property type="entry name" value="F-box_SF"/>
    <property type="match status" value="1"/>
</dbReference>
<dbReference type="InterPro" id="IPR001810">
    <property type="entry name" value="F-box_dom"/>
</dbReference>
<sequence length="555" mass="63667">MFHKLPTEILWCILEPLSPRHQIAFARTCKTAWETAAPLLFRSVKLKLPVSWEVLGFGGEGTKPDVRYPTVPFCQPRFSQYVRHVELLNSNPSFPGPFNYYQPSRFSCRGTGIAVSDGFNRHSPVEYAKLIDTPSPFLRAIPHGSLQSFTWNVPFCPSLAFASLGGFQNGLQYLSLTTHLRVPCLHPRDAIADGLCNFPNLKRFSWDGFQWYRDEAVLLQILVSAKDSLTELELTGLHSGGGDEVVAPAPSAFNRLTDSTANADQESTKALRKVRHLTLRNVKMNLRSWQIIKCLDLENLRTLILKCCPRYGTLLDYWMKSSSQIRLKTLHIGDCEPGEDSLLTTFLGSFSGLESLHFDKMLSKCWRKAGIYCQLELIHFDNDDILQQLEPSGKSRGRGEIATEELRKRLADNEVPEESVCRPLLCQEEGEFVFFKKLRYNHADRNWDQSENRYWPWTNDWAMLRKKDQTLLDWIFSEKGLPSVQVVAFGNMNRLLRDKLNRTGLLCRQETRGDRTLRPYRVLIPAKEPIGSPFLRILEQHTKFMENGCVSKYDR</sequence>
<proteinExistence type="predicted"/>
<dbReference type="Proteomes" id="UP001174936">
    <property type="component" value="Unassembled WGS sequence"/>
</dbReference>
<evidence type="ECO:0000259" key="1">
    <source>
        <dbReference type="Pfam" id="PF00646"/>
    </source>
</evidence>
<dbReference type="Gene3D" id="3.80.10.10">
    <property type="entry name" value="Ribonuclease Inhibitor"/>
    <property type="match status" value="1"/>
</dbReference>
<gene>
    <name evidence="2" type="ORF">B0T16DRAFT_455123</name>
</gene>
<dbReference type="AlphaFoldDB" id="A0AA40CV81"/>
<feature type="domain" description="F-box" evidence="1">
    <location>
        <begin position="3"/>
        <end position="31"/>
    </location>
</feature>
<accession>A0AA40CV81</accession>
<dbReference type="SUPFAM" id="SSF52047">
    <property type="entry name" value="RNI-like"/>
    <property type="match status" value="1"/>
</dbReference>
<keyword evidence="3" id="KW-1185">Reference proteome</keyword>
<name>A0AA40CV81_9PEZI</name>
<organism evidence="2 3">
    <name type="scientific">Cercophora newfieldiana</name>
    <dbReference type="NCBI Taxonomy" id="92897"/>
    <lineage>
        <taxon>Eukaryota</taxon>
        <taxon>Fungi</taxon>
        <taxon>Dikarya</taxon>
        <taxon>Ascomycota</taxon>
        <taxon>Pezizomycotina</taxon>
        <taxon>Sordariomycetes</taxon>
        <taxon>Sordariomycetidae</taxon>
        <taxon>Sordariales</taxon>
        <taxon>Lasiosphaeriaceae</taxon>
        <taxon>Cercophora</taxon>
    </lineage>
</organism>
<dbReference type="Pfam" id="PF00646">
    <property type="entry name" value="F-box"/>
    <property type="match status" value="1"/>
</dbReference>
<evidence type="ECO:0000313" key="2">
    <source>
        <dbReference type="EMBL" id="KAK0652775.1"/>
    </source>
</evidence>
<protein>
    <recommendedName>
        <fullName evidence="1">F-box domain-containing protein</fullName>
    </recommendedName>
</protein>
<reference evidence="2" key="1">
    <citation type="submission" date="2023-06" db="EMBL/GenBank/DDBJ databases">
        <title>Genome-scale phylogeny and comparative genomics of the fungal order Sordariales.</title>
        <authorList>
            <consortium name="Lawrence Berkeley National Laboratory"/>
            <person name="Hensen N."/>
            <person name="Bonometti L."/>
            <person name="Westerberg I."/>
            <person name="Brannstrom I.O."/>
            <person name="Guillou S."/>
            <person name="Cros-Aarteil S."/>
            <person name="Calhoun S."/>
            <person name="Haridas S."/>
            <person name="Kuo A."/>
            <person name="Mondo S."/>
            <person name="Pangilinan J."/>
            <person name="Riley R."/>
            <person name="Labutti K."/>
            <person name="Andreopoulos B."/>
            <person name="Lipzen A."/>
            <person name="Chen C."/>
            <person name="Yanf M."/>
            <person name="Daum C."/>
            <person name="Ng V."/>
            <person name="Clum A."/>
            <person name="Steindorff A."/>
            <person name="Ohm R."/>
            <person name="Martin F."/>
            <person name="Silar P."/>
            <person name="Natvig D."/>
            <person name="Lalanne C."/>
            <person name="Gautier V."/>
            <person name="Ament-Velasquez S.L."/>
            <person name="Kruys A."/>
            <person name="Hutchinson M.I."/>
            <person name="Powell A.J."/>
            <person name="Barry K."/>
            <person name="Miller A.N."/>
            <person name="Grigoriev I.V."/>
            <person name="Debuchy R."/>
            <person name="Gladieux P."/>
            <person name="Thoren M.H."/>
            <person name="Johannesson H."/>
        </authorList>
    </citation>
    <scope>NUCLEOTIDE SEQUENCE</scope>
    <source>
        <strain evidence="2">SMH2532-1</strain>
    </source>
</reference>